<evidence type="ECO:0000313" key="4">
    <source>
        <dbReference type="Proteomes" id="UP000663722"/>
    </source>
</evidence>
<dbReference type="AlphaFoldDB" id="A0A975BJI5"/>
<dbReference type="RefSeq" id="WP_207682125.1">
    <property type="nucleotide sequence ID" value="NZ_CP061800.1"/>
</dbReference>
<dbReference type="EMBL" id="CP061800">
    <property type="protein sequence ID" value="QTA86525.1"/>
    <property type="molecule type" value="Genomic_DNA"/>
</dbReference>
<dbReference type="Proteomes" id="UP000663722">
    <property type="component" value="Chromosome"/>
</dbReference>
<gene>
    <name evidence="3" type="ORF">dnm_025490</name>
</gene>
<dbReference type="PANTHER" id="PTHR35936">
    <property type="entry name" value="MEMBRANE-BOUND LYTIC MUREIN TRANSGLYCOSYLASE F"/>
    <property type="match status" value="1"/>
</dbReference>
<dbReference type="Gene3D" id="3.40.190.10">
    <property type="entry name" value="Periplasmic binding protein-like II"/>
    <property type="match status" value="2"/>
</dbReference>
<evidence type="ECO:0000256" key="1">
    <source>
        <dbReference type="ARBA" id="ARBA00022729"/>
    </source>
</evidence>
<dbReference type="Gene3D" id="3.10.350.10">
    <property type="entry name" value="LysM domain"/>
    <property type="match status" value="1"/>
</dbReference>
<dbReference type="SUPFAM" id="SSF54106">
    <property type="entry name" value="LysM domain"/>
    <property type="match status" value="1"/>
</dbReference>
<protein>
    <submittedName>
        <fullName evidence="3">ABC transporter, solute-binding protein family 3</fullName>
    </submittedName>
</protein>
<dbReference type="InterPro" id="IPR018392">
    <property type="entry name" value="LysM"/>
</dbReference>
<dbReference type="SMART" id="SM00257">
    <property type="entry name" value="LysM"/>
    <property type="match status" value="1"/>
</dbReference>
<evidence type="ECO:0000313" key="3">
    <source>
        <dbReference type="EMBL" id="QTA86525.1"/>
    </source>
</evidence>
<sequence length="313" mass="36370">MKTWSDFIKIFIVMLVWILLAHPATASEYVVKRGDNLWSIAKKFYNDPNRWRDIYEANRHLIMKKGALKLGWVLTIPEVSENKIMLVTGNEYAPFTDEKCPEDGMITEMAALIFKEMGYDPIIKFRDWKDGYQATKKGKFTATFPYVKEPDRLKDFYFSDPVHTILTRCFVRKDSSVEYAEAEDLKGLSCCKPEGYNLDDVQEFLDKGLITLKRPKDMQTCFTMLKDKKVDIVPINELVGWSVVQGLFKTKEDFRTLDKSLGDSTLHLIISKTYPNGKSLIEKFNQNLDKLSQEGVLQEVSRRHLQYYYSKGM</sequence>
<name>A0A975BJI5_9BACT</name>
<evidence type="ECO:0000259" key="2">
    <source>
        <dbReference type="PROSITE" id="PS51782"/>
    </source>
</evidence>
<accession>A0A975BJI5</accession>
<keyword evidence="4" id="KW-1185">Reference proteome</keyword>
<dbReference type="InterPro" id="IPR001638">
    <property type="entry name" value="Solute-binding_3/MltF_N"/>
</dbReference>
<dbReference type="InterPro" id="IPR036779">
    <property type="entry name" value="LysM_dom_sf"/>
</dbReference>
<dbReference type="KEGG" id="dmm:dnm_025490"/>
<dbReference type="Pfam" id="PF01476">
    <property type="entry name" value="LysM"/>
    <property type="match status" value="1"/>
</dbReference>
<reference evidence="3" key="1">
    <citation type="journal article" date="2021" name="Microb. Physiol.">
        <title>Proteogenomic Insights into the Physiology of Marine, Sulfate-Reducing, Filamentous Desulfonema limicola and Desulfonema magnum.</title>
        <authorList>
            <person name="Schnaars V."/>
            <person name="Wohlbrand L."/>
            <person name="Scheve S."/>
            <person name="Hinrichs C."/>
            <person name="Reinhardt R."/>
            <person name="Rabus R."/>
        </authorList>
    </citation>
    <scope>NUCLEOTIDE SEQUENCE</scope>
    <source>
        <strain evidence="3">4be13</strain>
    </source>
</reference>
<dbReference type="PANTHER" id="PTHR35936:SF25">
    <property type="entry name" value="ABC TRANSPORTER SUBSTRATE-BINDING PROTEIN"/>
    <property type="match status" value="1"/>
</dbReference>
<dbReference type="SUPFAM" id="SSF53850">
    <property type="entry name" value="Periplasmic binding protein-like II"/>
    <property type="match status" value="1"/>
</dbReference>
<dbReference type="Pfam" id="PF00497">
    <property type="entry name" value="SBP_bac_3"/>
    <property type="match status" value="1"/>
</dbReference>
<organism evidence="3 4">
    <name type="scientific">Desulfonema magnum</name>
    <dbReference type="NCBI Taxonomy" id="45655"/>
    <lineage>
        <taxon>Bacteria</taxon>
        <taxon>Pseudomonadati</taxon>
        <taxon>Thermodesulfobacteriota</taxon>
        <taxon>Desulfobacteria</taxon>
        <taxon>Desulfobacterales</taxon>
        <taxon>Desulfococcaceae</taxon>
        <taxon>Desulfonema</taxon>
    </lineage>
</organism>
<feature type="domain" description="LysM" evidence="2">
    <location>
        <begin position="27"/>
        <end position="76"/>
    </location>
</feature>
<dbReference type="PROSITE" id="PS51782">
    <property type="entry name" value="LYSM"/>
    <property type="match status" value="1"/>
</dbReference>
<proteinExistence type="predicted"/>
<keyword evidence="1" id="KW-0732">Signal</keyword>
<dbReference type="CDD" id="cd00118">
    <property type="entry name" value="LysM"/>
    <property type="match status" value="1"/>
</dbReference>